<evidence type="ECO:0000313" key="3">
    <source>
        <dbReference type="Proteomes" id="UP000239549"/>
    </source>
</evidence>
<reference evidence="3" key="1">
    <citation type="submission" date="2018-02" db="EMBL/GenBank/DDBJ databases">
        <title>Genome sequence of Desulfocucumis palustris strain NAW-5.</title>
        <authorList>
            <person name="Watanabe M."/>
            <person name="Kojima H."/>
            <person name="Fukui M."/>
        </authorList>
    </citation>
    <scope>NUCLEOTIDE SEQUENCE [LARGE SCALE GENOMIC DNA]</scope>
    <source>
        <strain evidence="3">NAW-5</strain>
    </source>
</reference>
<dbReference type="Gene3D" id="3.10.290.10">
    <property type="entry name" value="RNA-binding S4 domain"/>
    <property type="match status" value="1"/>
</dbReference>
<dbReference type="RefSeq" id="WP_104371036.1">
    <property type="nucleotide sequence ID" value="NZ_BFAV01000038.1"/>
</dbReference>
<accession>A0A2L2X8L0</accession>
<dbReference type="Proteomes" id="UP000239549">
    <property type="component" value="Unassembled WGS sequence"/>
</dbReference>
<dbReference type="OrthoDB" id="9811532at2"/>
<keyword evidence="1" id="KW-0694">RNA-binding</keyword>
<name>A0A2L2X8L0_9FIRM</name>
<dbReference type="GO" id="GO:0003723">
    <property type="term" value="F:RNA binding"/>
    <property type="evidence" value="ECO:0007669"/>
    <property type="project" value="UniProtKB-KW"/>
</dbReference>
<dbReference type="CDD" id="cd00165">
    <property type="entry name" value="S4"/>
    <property type="match status" value="1"/>
</dbReference>
<dbReference type="SUPFAM" id="SSF55174">
    <property type="entry name" value="Alpha-L RNA-binding motif"/>
    <property type="match status" value="1"/>
</dbReference>
<protein>
    <submittedName>
        <fullName evidence="2">Uncharacterized protein</fullName>
    </submittedName>
</protein>
<dbReference type="InterPro" id="IPR036986">
    <property type="entry name" value="S4_RNA-bd_sf"/>
</dbReference>
<evidence type="ECO:0000256" key="1">
    <source>
        <dbReference type="PROSITE-ProRule" id="PRU00182"/>
    </source>
</evidence>
<evidence type="ECO:0000313" key="2">
    <source>
        <dbReference type="EMBL" id="GBF32515.1"/>
    </source>
</evidence>
<dbReference type="EMBL" id="BFAV01000038">
    <property type="protein sequence ID" value="GBF32515.1"/>
    <property type="molecule type" value="Genomic_DNA"/>
</dbReference>
<sequence>MRQVSVRGPLRLDQFLKWSNAAGTGGQGKMLVQSGMVSVNGNIVYNRGRSIVPGDVVDVEGIGSYKVVLAGGSVDVFKTAGPG</sequence>
<dbReference type="PROSITE" id="PS50889">
    <property type="entry name" value="S4"/>
    <property type="match status" value="1"/>
</dbReference>
<keyword evidence="3" id="KW-1185">Reference proteome</keyword>
<dbReference type="AlphaFoldDB" id="A0A2L2X8L0"/>
<proteinExistence type="predicted"/>
<dbReference type="Pfam" id="PF13275">
    <property type="entry name" value="S4_2"/>
    <property type="match status" value="1"/>
</dbReference>
<gene>
    <name evidence="2" type="ORF">DCCM_0711</name>
</gene>
<organism evidence="2 3">
    <name type="scientific">Desulfocucumis palustris</name>
    <dbReference type="NCBI Taxonomy" id="1898651"/>
    <lineage>
        <taxon>Bacteria</taxon>
        <taxon>Bacillati</taxon>
        <taxon>Bacillota</taxon>
        <taxon>Clostridia</taxon>
        <taxon>Eubacteriales</taxon>
        <taxon>Desulfocucumaceae</taxon>
        <taxon>Desulfocucumis</taxon>
    </lineage>
</organism>
<comment type="caution">
    <text evidence="2">The sequence shown here is derived from an EMBL/GenBank/DDBJ whole genome shotgun (WGS) entry which is preliminary data.</text>
</comment>